<dbReference type="EMBL" id="CP003065">
    <property type="protein sequence ID" value="AEV67622.1"/>
    <property type="molecule type" value="Genomic_DNA"/>
</dbReference>
<evidence type="ECO:0000313" key="1">
    <source>
        <dbReference type="EMBL" id="AEV67622.1"/>
    </source>
</evidence>
<evidence type="ECO:0000313" key="2">
    <source>
        <dbReference type="Proteomes" id="UP000005435"/>
    </source>
</evidence>
<protein>
    <submittedName>
        <fullName evidence="1">Uncharacterized protein</fullName>
    </submittedName>
</protein>
<dbReference type="OrthoDB" id="2087730at2"/>
<keyword evidence="2" id="KW-1185">Reference proteome</keyword>
<sequence precursor="true">MRKKAVRYIILFIFTASLLLSANINRIASYTNIQALKYSSSKNNNTAPFTSIYSLPQSAAVVKSAVHAKPSIAVQPSTPTPSTAAKPNNGLTVLRKDQKNIDIYFSMSNGKKSFIRIENKSNGTWNLRSWYLSKDNQIPSKDAILLAGSSSDWEYVLRVTDNVNTPYQFSGGSHYNEILQSFKLYDNIKNKEFSLSTGQKETVEELKIIEDTYLTLNDQTKYASVRRTYIIKPSRIDLYTDFDFIKDVFVGTSYVCMLPTSKTYGRNIKFNDTGNIYRTPSSGTTLTTDEFENYIGKEKTLSVEIWGDSLPSYRCLVGIGNEEMVDNFQNQLKVFYWDLNKYGNKLYFSKYNNEDYTFVTKGTKWSNHAYWEYRIVE</sequence>
<dbReference type="AlphaFoldDB" id="G8LWJ6"/>
<reference evidence="1 2" key="2">
    <citation type="journal article" date="2012" name="Stand. Genomic Sci.">
        <title>Complete Genome Sequence of Clostridium clariflavum DSM 19732.</title>
        <authorList>
            <person name="Izquierdo J.A."/>
            <person name="Goodwin L."/>
            <person name="Davenport K.W."/>
            <person name="Teshima H."/>
            <person name="Bruce D."/>
            <person name="Detter C."/>
            <person name="Tapia R."/>
            <person name="Han S."/>
            <person name="Land M."/>
            <person name="Hauser L."/>
            <person name="Jeffries C.D."/>
            <person name="Han J."/>
            <person name="Pitluck S."/>
            <person name="Nolan M."/>
            <person name="Chen A."/>
            <person name="Huntemann M."/>
            <person name="Mavromatis K."/>
            <person name="Mikhailova N."/>
            <person name="Liolios K."/>
            <person name="Woyke T."/>
            <person name="Lynd L.R."/>
        </authorList>
    </citation>
    <scope>NUCLEOTIDE SEQUENCE [LARGE SCALE GENOMIC DNA]</scope>
    <source>
        <strain evidence="2">DSM 19732 / NBRC 101661 / EBR45</strain>
    </source>
</reference>
<dbReference type="HOGENOM" id="CLU_732996_0_0_9"/>
<organism evidence="1 2">
    <name type="scientific">Acetivibrio clariflavus (strain DSM 19732 / NBRC 101661 / EBR45)</name>
    <name type="common">Clostridium clariflavum</name>
    <dbReference type="NCBI Taxonomy" id="720554"/>
    <lineage>
        <taxon>Bacteria</taxon>
        <taxon>Bacillati</taxon>
        <taxon>Bacillota</taxon>
        <taxon>Clostridia</taxon>
        <taxon>Eubacteriales</taxon>
        <taxon>Oscillospiraceae</taxon>
        <taxon>Acetivibrio</taxon>
    </lineage>
</organism>
<dbReference type="KEGG" id="ccl:Clocl_0944"/>
<accession>G8LWJ6</accession>
<proteinExistence type="predicted"/>
<name>G8LWJ6_ACECE</name>
<dbReference type="Proteomes" id="UP000005435">
    <property type="component" value="Chromosome"/>
</dbReference>
<dbReference type="RefSeq" id="WP_014254240.1">
    <property type="nucleotide sequence ID" value="NC_016627.1"/>
</dbReference>
<reference evidence="2" key="1">
    <citation type="submission" date="2011-12" db="EMBL/GenBank/DDBJ databases">
        <title>Complete sequence of Clostridium clariflavum DSM 19732.</title>
        <authorList>
            <consortium name="US DOE Joint Genome Institute"/>
            <person name="Lucas S."/>
            <person name="Han J."/>
            <person name="Lapidus A."/>
            <person name="Cheng J.-F."/>
            <person name="Goodwin L."/>
            <person name="Pitluck S."/>
            <person name="Peters L."/>
            <person name="Teshima H."/>
            <person name="Detter J.C."/>
            <person name="Han C."/>
            <person name="Tapia R."/>
            <person name="Land M."/>
            <person name="Hauser L."/>
            <person name="Kyrpides N."/>
            <person name="Ivanova N."/>
            <person name="Pagani I."/>
            <person name="Kitzmiller T."/>
            <person name="Lynd L."/>
            <person name="Izquierdo J."/>
            <person name="Woyke T."/>
        </authorList>
    </citation>
    <scope>NUCLEOTIDE SEQUENCE [LARGE SCALE GENOMIC DNA]</scope>
    <source>
        <strain evidence="2">DSM 19732 / NBRC 101661 / EBR45</strain>
    </source>
</reference>
<gene>
    <name evidence="1" type="ordered locus">Clocl_0944</name>
</gene>